<dbReference type="InterPro" id="IPR041497">
    <property type="entry name" value="Thump-like"/>
</dbReference>
<dbReference type="Pfam" id="PF18096">
    <property type="entry name" value="Thump_like"/>
    <property type="match status" value="1"/>
</dbReference>
<reference evidence="3" key="1">
    <citation type="journal article" date="2019" name="Int. J. Syst. Evol. Microbiol.">
        <title>The Global Catalogue of Microorganisms (GCM) 10K type strain sequencing project: providing services to taxonomists for standard genome sequencing and annotation.</title>
        <authorList>
            <consortium name="The Broad Institute Genomics Platform"/>
            <consortium name="The Broad Institute Genome Sequencing Center for Infectious Disease"/>
            <person name="Wu L."/>
            <person name="Ma J."/>
        </authorList>
    </citation>
    <scope>NUCLEOTIDE SEQUENCE [LARGE SCALE GENOMIC DNA]</scope>
    <source>
        <strain evidence="3">JCM 18541</strain>
    </source>
</reference>
<protein>
    <submittedName>
        <fullName evidence="2">Class I SAM-dependent methyltransferase</fullName>
    </submittedName>
</protein>
<dbReference type="GO" id="GO:0032259">
    <property type="term" value="P:methylation"/>
    <property type="evidence" value="ECO:0007669"/>
    <property type="project" value="UniProtKB-KW"/>
</dbReference>
<keyword evidence="2" id="KW-0808">Transferase</keyword>
<dbReference type="InterPro" id="IPR029063">
    <property type="entry name" value="SAM-dependent_MTases_sf"/>
</dbReference>
<gene>
    <name evidence="2" type="ORF">GCM10023352_05330</name>
</gene>
<dbReference type="Gene3D" id="3.40.50.150">
    <property type="entry name" value="Vaccinia Virus protein VP39"/>
    <property type="match status" value="1"/>
</dbReference>
<evidence type="ECO:0000313" key="2">
    <source>
        <dbReference type="EMBL" id="GAA4790261.1"/>
    </source>
</evidence>
<keyword evidence="3" id="KW-1185">Reference proteome</keyword>
<name>A0ABP9B3Y7_9MICC</name>
<dbReference type="RefSeq" id="WP_345444407.1">
    <property type="nucleotide sequence ID" value="NZ_BAABKP010000001.1"/>
</dbReference>
<dbReference type="CDD" id="cd02440">
    <property type="entry name" value="AdoMet_MTases"/>
    <property type="match status" value="1"/>
</dbReference>
<dbReference type="EMBL" id="BAABKP010000001">
    <property type="protein sequence ID" value="GAA4790261.1"/>
    <property type="molecule type" value="Genomic_DNA"/>
</dbReference>
<dbReference type="Proteomes" id="UP001500187">
    <property type="component" value="Unassembled WGS sequence"/>
</dbReference>
<evidence type="ECO:0000259" key="1">
    <source>
        <dbReference type="Pfam" id="PF18096"/>
    </source>
</evidence>
<sequence length="432" mass="45767">MTSFTPAPAHPFSEELLAAVREFTPYTADTALAAASALRSRGFTPEETSAVLTQAKLRTQAANKFGEHAAEMLLTEAGYEQATRAAVGARHAQRFVDAGISSVADLGCGIGADSLAFVAAGLAVIAVELDPATAAFTAHNLQGIETAQVLVGNVEEVQLENLTTVSGQPVEALWLDPARREVEGGATTSRLFDPEAFSPPLSFVEKLAATGIPMGVKMGPGLPHEHIPEGCEAEWVSHGGSVVEVVLWFNALARPGVRRAASVLSSHPLEPELLGEITSSQDSPDLTGTHEHEPLVGELSNYIAEPDGAVVRSHLVSDLAHQLGAQLMDEKIAYLTMEIPAETALAQIYTVQQVLSLQDKTLKRWVKEQGITTLTVKKRGVDIVPEHLRAKLLAGVKKKKGAAAVPATLILTRLGSGAESRRLAIHANPVQL</sequence>
<dbReference type="GO" id="GO:0008168">
    <property type="term" value="F:methyltransferase activity"/>
    <property type="evidence" value="ECO:0007669"/>
    <property type="project" value="UniProtKB-KW"/>
</dbReference>
<comment type="caution">
    <text evidence="2">The sequence shown here is derived from an EMBL/GenBank/DDBJ whole genome shotgun (WGS) entry which is preliminary data.</text>
</comment>
<proteinExistence type="predicted"/>
<dbReference type="SUPFAM" id="SSF53335">
    <property type="entry name" value="S-adenosyl-L-methionine-dependent methyltransferases"/>
    <property type="match status" value="1"/>
</dbReference>
<feature type="domain" description="THUMP-like" evidence="1">
    <location>
        <begin position="346"/>
        <end position="428"/>
    </location>
</feature>
<keyword evidence="2" id="KW-0489">Methyltransferase</keyword>
<accession>A0ABP9B3Y7</accession>
<evidence type="ECO:0000313" key="3">
    <source>
        <dbReference type="Proteomes" id="UP001500187"/>
    </source>
</evidence>
<organism evidence="2 3">
    <name type="scientific">Rothia endophytica</name>
    <dbReference type="NCBI Taxonomy" id="1324766"/>
    <lineage>
        <taxon>Bacteria</taxon>
        <taxon>Bacillati</taxon>
        <taxon>Actinomycetota</taxon>
        <taxon>Actinomycetes</taxon>
        <taxon>Micrococcales</taxon>
        <taxon>Micrococcaceae</taxon>
        <taxon>Rothia</taxon>
    </lineage>
</organism>